<keyword evidence="2" id="KW-0812">Transmembrane</keyword>
<gene>
    <name evidence="3" type="ORF">UC3_02749</name>
</gene>
<keyword evidence="2" id="KW-0472">Membrane</keyword>
<keyword evidence="1" id="KW-0175">Coiled coil</keyword>
<organism evidence="3 4">
    <name type="scientific">Enterococcus phoeniculicola ATCC BAA-412</name>
    <dbReference type="NCBI Taxonomy" id="1158610"/>
    <lineage>
        <taxon>Bacteria</taxon>
        <taxon>Bacillati</taxon>
        <taxon>Bacillota</taxon>
        <taxon>Bacilli</taxon>
        <taxon>Lactobacillales</taxon>
        <taxon>Enterococcaceae</taxon>
        <taxon>Enterococcus</taxon>
    </lineage>
</organism>
<accession>R3W435</accession>
<evidence type="ECO:0000313" key="3">
    <source>
        <dbReference type="EMBL" id="EOL42397.1"/>
    </source>
</evidence>
<dbReference type="PATRIC" id="fig|1158610.3.peg.2731"/>
<protein>
    <submittedName>
        <fullName evidence="3">Uncharacterized protein</fullName>
    </submittedName>
</protein>
<dbReference type="HOGENOM" id="CLU_093422_0_0_9"/>
<dbReference type="RefSeq" id="WP_010769384.1">
    <property type="nucleotide sequence ID" value="NZ_ASWE01000001.1"/>
</dbReference>
<keyword evidence="2" id="KW-1133">Transmembrane helix</keyword>
<dbReference type="OrthoDB" id="2194975at2"/>
<sequence length="250" mass="28617">MLWFLLISCLFILALAAILSYRTFVQHQLDQIKVPQNATAKFKKKLSYIKKRETSKHVMYIIIWGMGVLIFLLLMTITFFVTETNRTNEVDSLKTEVQNLKKEQKYLIEKTDYPIQGLGFADANWEGVLSGKDSKKIKETIEKTIAEKLTPYIGLPTILLFVDSPTQSVSISITVEETGENHERLKKTIEAFVKDLGTVKVISQIQFELVKSKQKQADALYTAIYIREKPGEAFTQVLDSDNKTKDNEKK</sequence>
<evidence type="ECO:0000313" key="4">
    <source>
        <dbReference type="Proteomes" id="UP000013785"/>
    </source>
</evidence>
<keyword evidence="4" id="KW-1185">Reference proteome</keyword>
<dbReference type="eggNOG" id="COG0681">
    <property type="taxonomic scope" value="Bacteria"/>
</dbReference>
<feature type="coiled-coil region" evidence="1">
    <location>
        <begin position="83"/>
        <end position="110"/>
    </location>
</feature>
<proteinExistence type="predicted"/>
<name>R3W435_9ENTE</name>
<dbReference type="Proteomes" id="UP000013785">
    <property type="component" value="Unassembled WGS sequence"/>
</dbReference>
<comment type="caution">
    <text evidence="3">The sequence shown here is derived from an EMBL/GenBank/DDBJ whole genome shotgun (WGS) entry which is preliminary data.</text>
</comment>
<evidence type="ECO:0000256" key="2">
    <source>
        <dbReference type="SAM" id="Phobius"/>
    </source>
</evidence>
<dbReference type="AlphaFoldDB" id="R3W435"/>
<reference evidence="3 4" key="1">
    <citation type="submission" date="2013-02" db="EMBL/GenBank/DDBJ databases">
        <title>The Genome Sequence of Enterococcus phoeniculicola BAA-412.</title>
        <authorList>
            <consortium name="The Broad Institute Genome Sequencing Platform"/>
            <consortium name="The Broad Institute Genome Sequencing Center for Infectious Disease"/>
            <person name="Earl A.M."/>
            <person name="Gilmore M.S."/>
            <person name="Lebreton F."/>
            <person name="Walker B."/>
            <person name="Young S.K."/>
            <person name="Zeng Q."/>
            <person name="Gargeya S."/>
            <person name="Fitzgerald M."/>
            <person name="Haas B."/>
            <person name="Abouelleil A."/>
            <person name="Alvarado L."/>
            <person name="Arachchi H.M."/>
            <person name="Berlin A.M."/>
            <person name="Chapman S.B."/>
            <person name="Dewar J."/>
            <person name="Goldberg J."/>
            <person name="Griggs A."/>
            <person name="Gujja S."/>
            <person name="Hansen M."/>
            <person name="Howarth C."/>
            <person name="Imamovic A."/>
            <person name="Larimer J."/>
            <person name="McCowan C."/>
            <person name="Murphy C."/>
            <person name="Neiman D."/>
            <person name="Pearson M."/>
            <person name="Priest M."/>
            <person name="Roberts A."/>
            <person name="Saif S."/>
            <person name="Shea T."/>
            <person name="Sisk P."/>
            <person name="Sykes S."/>
            <person name="Wortman J."/>
            <person name="Nusbaum C."/>
            <person name="Birren B."/>
        </authorList>
    </citation>
    <scope>NUCLEOTIDE SEQUENCE [LARGE SCALE GENOMIC DNA]</scope>
    <source>
        <strain evidence="3 4">ATCC BAA-412</strain>
    </source>
</reference>
<dbReference type="EMBL" id="AJAT01000017">
    <property type="protein sequence ID" value="EOL42397.1"/>
    <property type="molecule type" value="Genomic_DNA"/>
</dbReference>
<feature type="transmembrane region" description="Helical" evidence="2">
    <location>
        <begin position="58"/>
        <end position="81"/>
    </location>
</feature>
<evidence type="ECO:0000256" key="1">
    <source>
        <dbReference type="SAM" id="Coils"/>
    </source>
</evidence>